<evidence type="ECO:0000256" key="5">
    <source>
        <dbReference type="ARBA" id="ARBA00012097"/>
    </source>
</evidence>
<evidence type="ECO:0000256" key="10">
    <source>
        <dbReference type="ARBA" id="ARBA00022827"/>
    </source>
</evidence>
<evidence type="ECO:0000256" key="2">
    <source>
        <dbReference type="ARBA" id="ARBA00004229"/>
    </source>
</evidence>
<dbReference type="EMBL" id="JALJOV010000786">
    <property type="protein sequence ID" value="KAK9861263.1"/>
    <property type="molecule type" value="Genomic_DNA"/>
</dbReference>
<keyword evidence="10" id="KW-0274">FAD</keyword>
<dbReference type="InterPro" id="IPR000253">
    <property type="entry name" value="FHA_dom"/>
</dbReference>
<feature type="region of interest" description="Disordered" evidence="14">
    <location>
        <begin position="1"/>
        <end position="43"/>
    </location>
</feature>
<evidence type="ECO:0000256" key="1">
    <source>
        <dbReference type="ARBA" id="ARBA00001974"/>
    </source>
</evidence>
<keyword evidence="8" id="KW-0285">Flavoprotein</keyword>
<evidence type="ECO:0000313" key="16">
    <source>
        <dbReference type="EMBL" id="KAK9861263.1"/>
    </source>
</evidence>
<reference evidence="16 17" key="1">
    <citation type="journal article" date="2024" name="Nat. Commun.">
        <title>Phylogenomics reveals the evolutionary origins of lichenization in chlorophyte algae.</title>
        <authorList>
            <person name="Puginier C."/>
            <person name="Libourel C."/>
            <person name="Otte J."/>
            <person name="Skaloud P."/>
            <person name="Haon M."/>
            <person name="Grisel S."/>
            <person name="Petersen M."/>
            <person name="Berrin J.G."/>
            <person name="Delaux P.M."/>
            <person name="Dal Grande F."/>
            <person name="Keller J."/>
        </authorList>
    </citation>
    <scope>NUCLEOTIDE SEQUENCE [LARGE SCALE GENOMIC DNA]</scope>
    <source>
        <strain evidence="16 17">SAG 2523</strain>
    </source>
</reference>
<feature type="region of interest" description="Disordered" evidence="14">
    <location>
        <begin position="712"/>
        <end position="732"/>
    </location>
</feature>
<comment type="subcellular location">
    <subcellularLocation>
        <location evidence="2">Plastid</location>
        <location evidence="2">Chloroplast</location>
    </subcellularLocation>
</comment>
<keyword evidence="12" id="KW-0809">Transit peptide</keyword>
<dbReference type="Pfam" id="PF00498">
    <property type="entry name" value="FHA"/>
    <property type="match status" value="1"/>
</dbReference>
<evidence type="ECO:0000256" key="4">
    <source>
        <dbReference type="ARBA" id="ARBA00005134"/>
    </source>
</evidence>
<evidence type="ECO:0000313" key="17">
    <source>
        <dbReference type="Proteomes" id="UP001485043"/>
    </source>
</evidence>
<organism evidence="16 17">
    <name type="scientific">Apatococcus fuscideae</name>
    <dbReference type="NCBI Taxonomy" id="2026836"/>
    <lineage>
        <taxon>Eukaryota</taxon>
        <taxon>Viridiplantae</taxon>
        <taxon>Chlorophyta</taxon>
        <taxon>core chlorophytes</taxon>
        <taxon>Trebouxiophyceae</taxon>
        <taxon>Chlorellales</taxon>
        <taxon>Chlorellaceae</taxon>
        <taxon>Apatococcus</taxon>
    </lineage>
</organism>
<evidence type="ECO:0000256" key="7">
    <source>
        <dbReference type="ARBA" id="ARBA00022528"/>
    </source>
</evidence>
<keyword evidence="11" id="KW-0937">Abscisic acid biosynthesis</keyword>
<dbReference type="InterPro" id="IPR002938">
    <property type="entry name" value="FAD-bd"/>
</dbReference>
<dbReference type="Proteomes" id="UP001485043">
    <property type="component" value="Unassembled WGS sequence"/>
</dbReference>
<evidence type="ECO:0000256" key="12">
    <source>
        <dbReference type="ARBA" id="ARBA00022946"/>
    </source>
</evidence>
<accession>A0AAW1SW11</accession>
<dbReference type="PANTHER" id="PTHR46496">
    <property type="match status" value="1"/>
</dbReference>
<comment type="caution">
    <text evidence="16">The sequence shown here is derived from an EMBL/GenBank/DDBJ whole genome shotgun (WGS) entry which is preliminary data.</text>
</comment>
<dbReference type="AlphaFoldDB" id="A0AAW1SW11"/>
<keyword evidence="7" id="KW-0150">Chloroplast</keyword>
<dbReference type="GO" id="GO:0009688">
    <property type="term" value="P:abscisic acid biosynthetic process"/>
    <property type="evidence" value="ECO:0007669"/>
    <property type="project" value="UniProtKB-KW"/>
</dbReference>
<feature type="domain" description="FHA" evidence="15">
    <location>
        <begin position="613"/>
        <end position="663"/>
    </location>
</feature>
<dbReference type="PROSITE" id="PS50006">
    <property type="entry name" value="FHA_DOMAIN"/>
    <property type="match status" value="1"/>
</dbReference>
<evidence type="ECO:0000256" key="6">
    <source>
        <dbReference type="ARBA" id="ARBA00015103"/>
    </source>
</evidence>
<dbReference type="CDD" id="cd00060">
    <property type="entry name" value="FHA"/>
    <property type="match status" value="1"/>
</dbReference>
<evidence type="ECO:0000256" key="3">
    <source>
        <dbReference type="ARBA" id="ARBA00004972"/>
    </source>
</evidence>
<evidence type="ECO:0000259" key="15">
    <source>
        <dbReference type="PROSITE" id="PS50006"/>
    </source>
</evidence>
<comment type="pathway">
    <text evidence="3">Hormone biosynthesis.</text>
</comment>
<evidence type="ECO:0000256" key="11">
    <source>
        <dbReference type="ARBA" id="ARBA00022865"/>
    </source>
</evidence>
<keyword evidence="17" id="KW-1185">Reference proteome</keyword>
<evidence type="ECO:0000256" key="9">
    <source>
        <dbReference type="ARBA" id="ARBA00022640"/>
    </source>
</evidence>
<feature type="compositionally biased region" description="Low complexity" evidence="14">
    <location>
        <begin position="15"/>
        <end position="38"/>
    </location>
</feature>
<evidence type="ECO:0000256" key="13">
    <source>
        <dbReference type="ARBA" id="ARBA00023002"/>
    </source>
</evidence>
<dbReference type="InterPro" id="IPR036188">
    <property type="entry name" value="FAD/NAD-bd_sf"/>
</dbReference>
<dbReference type="Pfam" id="PF01494">
    <property type="entry name" value="FAD_binding_3"/>
    <property type="match status" value="1"/>
</dbReference>
<protein>
    <recommendedName>
        <fullName evidence="6">Zeaxanthin epoxidase, chloroplastic</fullName>
        <ecNumber evidence="5">1.14.15.21</ecNumber>
    </recommendedName>
</protein>
<dbReference type="PRINTS" id="PR00420">
    <property type="entry name" value="RNGMNOXGNASE"/>
</dbReference>
<dbReference type="GO" id="GO:0052662">
    <property type="term" value="F:zeaxanthin epoxidase activity"/>
    <property type="evidence" value="ECO:0007669"/>
    <property type="project" value="UniProtKB-EC"/>
</dbReference>
<keyword evidence="9" id="KW-0934">Plastid</keyword>
<evidence type="ECO:0000256" key="14">
    <source>
        <dbReference type="SAM" id="MobiDB-lite"/>
    </source>
</evidence>
<dbReference type="Gene3D" id="2.60.200.20">
    <property type="match status" value="1"/>
</dbReference>
<name>A0AAW1SW11_9CHLO</name>
<dbReference type="Gene3D" id="3.50.50.60">
    <property type="entry name" value="FAD/NAD(P)-binding domain"/>
    <property type="match status" value="1"/>
</dbReference>
<evidence type="ECO:0000256" key="8">
    <source>
        <dbReference type="ARBA" id="ARBA00022630"/>
    </source>
</evidence>
<dbReference type="InterPro" id="IPR008984">
    <property type="entry name" value="SMAD_FHA_dom_sf"/>
</dbReference>
<dbReference type="GO" id="GO:0071949">
    <property type="term" value="F:FAD binding"/>
    <property type="evidence" value="ECO:0007669"/>
    <property type="project" value="InterPro"/>
</dbReference>
<comment type="pathway">
    <text evidence="4">Plant hormone biosynthesis; abscisate biosynthesis.</text>
</comment>
<keyword evidence="13" id="KW-0560">Oxidoreductase</keyword>
<gene>
    <name evidence="16" type="ORF">WJX84_005229</name>
</gene>
<dbReference type="SUPFAM" id="SSF51905">
    <property type="entry name" value="FAD/NAD(P)-binding domain"/>
    <property type="match status" value="1"/>
</dbReference>
<dbReference type="PANTHER" id="PTHR46496:SF1">
    <property type="entry name" value="ZEAXANTHIN EPOXIDASE, CHLOROPLASTIC"/>
    <property type="match status" value="1"/>
</dbReference>
<dbReference type="GO" id="GO:0009507">
    <property type="term" value="C:chloroplast"/>
    <property type="evidence" value="ECO:0007669"/>
    <property type="project" value="UniProtKB-SubCell"/>
</dbReference>
<sequence length="732" mass="79743">MAGTYRAQLPGAPIAASQPATSSRRSSTRQQSGRLTSQIGARQIAPEHTESLCGWSQPQGRPVIARPARAQAVAERPSDLTEAQQHSGEKGPRVLIAGGGIGGLVLAVALLRRGFDIQVFERDLTAIRGEGKYRGPIQIQSNALAALEAIDPEVAERVLSSGCITGDRINGLCDGQTGNWYVKFDTFHPAVERGLPVTRVVSRTLLQAILAEATTRLGGPNIIMNGAHVVEYKEEVNAQGKKKVIACLEDGNKIEGDILVGADGIRSKVRTQLLGDRPPNYSEYTCYTGIADFTPPDIDTVGYRVFLGNRQYFVSSDVGDGKMQWYAFHHEPAGGKDAPGTQKRRLLDIFGHWTDMVTDLIKATPEEDVIRRDIYDRTPTLNWTRGRVCLLGDSAHAMQPNLGQGGCMAIEDGFQLALDLGNAAEEQAQSGKEMDIEKVLRGYQNKRVLRSSAIHGLAGMAAVAASTYKAYMGEGLGPLSWIQQWKVPHFGRVGGYFAMNAAMPTMLSWVLGGNMNMISKNTTRANCCHLNDKPNAFDTSDFYKFLKDDDALLRASKARWMLVPAGSIANTPSGDPRELQESLKDGEPQTVFTPNGATIARPMGSIDLEEEECVIGSDDNCDCRVECNTVAKRHAVVTRDDSGDWHLNWSGEGQGMWCSGKQLTRGKALRIRPGDVIEIGKRASQNNTYHVKMCHLSLVSDLSDLASEALPERRHAASEAPVKSKDEMLVSR</sequence>
<dbReference type="EC" id="1.14.15.21" evidence="5"/>
<dbReference type="SUPFAM" id="SSF49879">
    <property type="entry name" value="SMAD/FHA domain"/>
    <property type="match status" value="1"/>
</dbReference>
<proteinExistence type="predicted"/>
<comment type="cofactor">
    <cofactor evidence="1">
        <name>FAD</name>
        <dbReference type="ChEBI" id="CHEBI:57692"/>
    </cofactor>
</comment>